<dbReference type="PANTHER" id="PTHR30420">
    <property type="entry name" value="N-SUCCINYLARGININE DIHYDROLASE"/>
    <property type="match status" value="1"/>
</dbReference>
<keyword evidence="1" id="KW-0056">Arginine metabolism</keyword>
<organism evidence="5 6">
    <name type="scientific">Aliidiomarina soli</name>
    <dbReference type="NCBI Taxonomy" id="1928574"/>
    <lineage>
        <taxon>Bacteria</taxon>
        <taxon>Pseudomonadati</taxon>
        <taxon>Pseudomonadota</taxon>
        <taxon>Gammaproteobacteria</taxon>
        <taxon>Alteromonadales</taxon>
        <taxon>Idiomarinaceae</taxon>
        <taxon>Aliidiomarina</taxon>
    </lineage>
</organism>
<dbReference type="Proteomes" id="UP000287823">
    <property type="component" value="Unassembled WGS sequence"/>
</dbReference>
<keyword evidence="2 5" id="KW-0808">Transferase</keyword>
<reference evidence="5 6" key="1">
    <citation type="journal article" date="2011" name="Front. Microbiol.">
        <title>Genomic signatures of strain selection and enhancement in Bacillus atrophaeus var. globigii, a historical biowarfare simulant.</title>
        <authorList>
            <person name="Gibbons H.S."/>
            <person name="Broomall S.M."/>
            <person name="McNew L.A."/>
            <person name="Daligault H."/>
            <person name="Chapman C."/>
            <person name="Bruce D."/>
            <person name="Karavis M."/>
            <person name="Krepps M."/>
            <person name="McGregor P.A."/>
            <person name="Hong C."/>
            <person name="Park K.H."/>
            <person name="Akmal A."/>
            <person name="Feldman A."/>
            <person name="Lin J.S."/>
            <person name="Chang W.E."/>
            <person name="Higgs B.W."/>
            <person name="Demirev P."/>
            <person name="Lindquist J."/>
            <person name="Liem A."/>
            <person name="Fochler E."/>
            <person name="Read T.D."/>
            <person name="Tapia R."/>
            <person name="Johnson S."/>
            <person name="Bishop-Lilly K.A."/>
            <person name="Detter C."/>
            <person name="Han C."/>
            <person name="Sozhamannan S."/>
            <person name="Rosenzweig C.N."/>
            <person name="Skowronski E.W."/>
        </authorList>
    </citation>
    <scope>NUCLEOTIDE SEQUENCE [LARGE SCALE GENOMIC DNA]</scope>
    <source>
        <strain evidence="5 6">Y4G10-17</strain>
    </source>
</reference>
<dbReference type="PANTHER" id="PTHR30420:SF1">
    <property type="entry name" value="ARGININE N-SUCCINYLTRANSFERASE"/>
    <property type="match status" value="1"/>
</dbReference>
<dbReference type="InterPro" id="IPR017650">
    <property type="entry name" value="Arginine_N-succinylTrfase"/>
</dbReference>
<name>A0A432WFW5_9GAMM</name>
<sequence length="352" mass="39535">MAKKQAAERRHAKPGQLIIRPIRESDYAALYDCAVESGHGFTSLPVDETLLRNRIARAQEAFSKQDLSTPGEDGYLFVMEDSNDGSIAGVAGIEAAVGLSEAFYHYHLGKVVHHSPKHNVYNALQTLTLCNDYTGATELCTLFLREPYRFGRNGRALSKFRLLFLAQFSKRFSSRVFAEMRGVSDENGRSPFWAWLEKHFFTMDFPRADYLTGIGDKTFVAELMPRFPIYVNMLDKSAQEVIGKVHQNTLPALKLLQSEGLQFRDYIDIFDAGPTVEGDLKQLKTVRNSRLMNVVVGQPEVAESYLLCTLQVEDFRACHADVSCQGDDVIIDRRVAEALQVEDGDSLRIAPL</sequence>
<dbReference type="InterPro" id="IPR007041">
    <property type="entry name" value="Arg_succinylTrfase_AstA/AruG"/>
</dbReference>
<dbReference type="RefSeq" id="WP_126799352.1">
    <property type="nucleotide sequence ID" value="NZ_PIPO01000004.1"/>
</dbReference>
<evidence type="ECO:0000313" key="5">
    <source>
        <dbReference type="EMBL" id="RUO32589.1"/>
    </source>
</evidence>
<dbReference type="Gene3D" id="2.40.40.20">
    <property type="match status" value="1"/>
</dbReference>
<dbReference type="AlphaFoldDB" id="A0A432WFW5"/>
<dbReference type="GO" id="GO:0006527">
    <property type="term" value="P:L-arginine catabolic process"/>
    <property type="evidence" value="ECO:0007669"/>
    <property type="project" value="UniProtKB-UniRule"/>
</dbReference>
<proteinExistence type="predicted"/>
<keyword evidence="6" id="KW-1185">Reference proteome</keyword>
<dbReference type="EC" id="2.3.1.109" evidence="4"/>
<evidence type="ECO:0000256" key="2">
    <source>
        <dbReference type="ARBA" id="ARBA00022679"/>
    </source>
</evidence>
<dbReference type="GO" id="GO:0008791">
    <property type="term" value="F:arginine N-succinyltransferase activity"/>
    <property type="evidence" value="ECO:0007669"/>
    <property type="project" value="UniProtKB-UniRule"/>
</dbReference>
<evidence type="ECO:0000256" key="3">
    <source>
        <dbReference type="ARBA" id="ARBA00023315"/>
    </source>
</evidence>
<dbReference type="SUPFAM" id="SSF55729">
    <property type="entry name" value="Acyl-CoA N-acyltransferases (Nat)"/>
    <property type="match status" value="1"/>
</dbReference>
<gene>
    <name evidence="5" type="primary">astA</name>
    <name evidence="5" type="ORF">CWE14_10645</name>
</gene>
<evidence type="ECO:0000313" key="6">
    <source>
        <dbReference type="Proteomes" id="UP000287823"/>
    </source>
</evidence>
<dbReference type="NCBIfam" id="TIGR03243">
    <property type="entry name" value="arg_catab_AOST"/>
    <property type="match status" value="1"/>
</dbReference>
<dbReference type="InterPro" id="IPR016181">
    <property type="entry name" value="Acyl_CoA_acyltransferase"/>
</dbReference>
<dbReference type="EMBL" id="PIPO01000004">
    <property type="protein sequence ID" value="RUO32589.1"/>
    <property type="molecule type" value="Genomic_DNA"/>
</dbReference>
<evidence type="ECO:0000256" key="4">
    <source>
        <dbReference type="NCBIfam" id="TIGR03244"/>
    </source>
</evidence>
<accession>A0A432WFW5</accession>
<evidence type="ECO:0000256" key="1">
    <source>
        <dbReference type="ARBA" id="ARBA00022503"/>
    </source>
</evidence>
<protein>
    <recommendedName>
        <fullName evidence="4">Arginine N-succinyltransferase</fullName>
        <ecNumber evidence="4">2.3.1.109</ecNumber>
    </recommendedName>
</protein>
<dbReference type="Pfam" id="PF04958">
    <property type="entry name" value="AstA"/>
    <property type="match status" value="1"/>
</dbReference>
<keyword evidence="3" id="KW-0012">Acyltransferase</keyword>
<comment type="caution">
    <text evidence="5">The sequence shown here is derived from an EMBL/GenBank/DDBJ whole genome shotgun (WGS) entry which is preliminary data.</text>
</comment>
<dbReference type="NCBIfam" id="TIGR03244">
    <property type="entry name" value="arg_catab_AstA"/>
    <property type="match status" value="1"/>
</dbReference>